<protein>
    <submittedName>
        <fullName evidence="2">Uncharacterized protein</fullName>
    </submittedName>
</protein>
<sequence>MPNTLKRPADQWSPLYFLASVGAGGLSVTFYMYLMHWVPHPGKTVAVFEDITAALASGNPALTVAIAIALAGIAIFGALNLSLLIWNLRKMRGFAASEKGRALANSNAQTQMMALPLALAMSINGGFILGMVFVPGLWSVVEYLFPLAMVAFLAVGWLAFKQLGQFIARVTASGGFDCAKNNSFAQMLPAFALAMTGVGLSAPAAMSANVTVAGIALILSSFFFIAAVLITVVGLILGLRSIMENGVAAEQAPTLMMVVPITTILGILMLRQAHGLGVSFEAEMAAADRMMMLTRLLSVEVLFAAFGLTVLAATGYARRFLTGEVISPGNYALVCPPVAMSVLTQFWVNNGLVAAGLIEKFGVAYWALTAVALALQAVAVALVIFLHRRHFRATQSGALRTA</sequence>
<feature type="transmembrane region" description="Helical" evidence="1">
    <location>
        <begin position="188"/>
        <end position="206"/>
    </location>
</feature>
<dbReference type="EMBL" id="QGGW01000007">
    <property type="protein sequence ID" value="PWK59626.1"/>
    <property type="molecule type" value="Genomic_DNA"/>
</dbReference>
<gene>
    <name evidence="2" type="ORF">C7455_107171</name>
</gene>
<dbReference type="RefSeq" id="WP_109669432.1">
    <property type="nucleotide sequence ID" value="NZ_QGGW01000007.1"/>
</dbReference>
<feature type="transmembrane region" description="Helical" evidence="1">
    <location>
        <begin position="290"/>
        <end position="317"/>
    </location>
</feature>
<dbReference type="OrthoDB" id="9156251at2"/>
<feature type="transmembrane region" description="Helical" evidence="1">
    <location>
        <begin position="212"/>
        <end position="239"/>
    </location>
</feature>
<keyword evidence="1" id="KW-0812">Transmembrane</keyword>
<feature type="transmembrane region" description="Helical" evidence="1">
    <location>
        <begin position="64"/>
        <end position="86"/>
    </location>
</feature>
<keyword evidence="1" id="KW-0472">Membrane</keyword>
<feature type="transmembrane region" description="Helical" evidence="1">
    <location>
        <begin position="143"/>
        <end position="160"/>
    </location>
</feature>
<dbReference type="NCBIfam" id="NF047644">
    <property type="entry name" value="TsoY_fam"/>
    <property type="match status" value="1"/>
</dbReference>
<name>A0A316GFA1_9RHOB</name>
<evidence type="ECO:0000313" key="2">
    <source>
        <dbReference type="EMBL" id="PWK59626.1"/>
    </source>
</evidence>
<dbReference type="Proteomes" id="UP000245708">
    <property type="component" value="Unassembled WGS sequence"/>
</dbReference>
<reference evidence="2 3" key="1">
    <citation type="submission" date="2018-05" db="EMBL/GenBank/DDBJ databases">
        <title>Genomic Encyclopedia of Type Strains, Phase IV (KMG-IV): sequencing the most valuable type-strain genomes for metagenomic binning, comparative biology and taxonomic classification.</title>
        <authorList>
            <person name="Goeker M."/>
        </authorList>
    </citation>
    <scope>NUCLEOTIDE SEQUENCE [LARGE SCALE GENOMIC DNA]</scope>
    <source>
        <strain evidence="2 3">DSM 16097</strain>
    </source>
</reference>
<accession>A0A316GFA1</accession>
<comment type="caution">
    <text evidence="2">The sequence shown here is derived from an EMBL/GenBank/DDBJ whole genome shotgun (WGS) entry which is preliminary data.</text>
</comment>
<feature type="transmembrane region" description="Helical" evidence="1">
    <location>
        <begin position="12"/>
        <end position="34"/>
    </location>
</feature>
<feature type="transmembrane region" description="Helical" evidence="1">
    <location>
        <begin position="329"/>
        <end position="348"/>
    </location>
</feature>
<evidence type="ECO:0000256" key="1">
    <source>
        <dbReference type="SAM" id="Phobius"/>
    </source>
</evidence>
<feature type="transmembrane region" description="Helical" evidence="1">
    <location>
        <begin position="114"/>
        <end position="137"/>
    </location>
</feature>
<organism evidence="2 3">
    <name type="scientific">Roseicyclus mahoneyensis</name>
    <dbReference type="NCBI Taxonomy" id="164332"/>
    <lineage>
        <taxon>Bacteria</taxon>
        <taxon>Pseudomonadati</taxon>
        <taxon>Pseudomonadota</taxon>
        <taxon>Alphaproteobacteria</taxon>
        <taxon>Rhodobacterales</taxon>
        <taxon>Roseobacteraceae</taxon>
        <taxon>Roseicyclus</taxon>
    </lineage>
</organism>
<proteinExistence type="predicted"/>
<feature type="transmembrane region" description="Helical" evidence="1">
    <location>
        <begin position="251"/>
        <end position="270"/>
    </location>
</feature>
<dbReference type="InterPro" id="IPR059133">
    <property type="entry name" value="TsoY-like"/>
</dbReference>
<keyword evidence="3" id="KW-1185">Reference proteome</keyword>
<evidence type="ECO:0000313" key="3">
    <source>
        <dbReference type="Proteomes" id="UP000245708"/>
    </source>
</evidence>
<feature type="transmembrane region" description="Helical" evidence="1">
    <location>
        <begin position="363"/>
        <end position="386"/>
    </location>
</feature>
<keyword evidence="1" id="KW-1133">Transmembrane helix</keyword>
<dbReference type="AlphaFoldDB" id="A0A316GFA1"/>